<protein>
    <recommendedName>
        <fullName evidence="20">Dynein axonemal heavy chain 1</fullName>
    </recommendedName>
</protein>
<dbReference type="Gene3D" id="1.10.8.1220">
    <property type="match status" value="1"/>
</dbReference>
<evidence type="ECO:0000256" key="6">
    <source>
        <dbReference type="ARBA" id="ARBA00022840"/>
    </source>
</evidence>
<evidence type="ECO:0000256" key="11">
    <source>
        <dbReference type="ARBA" id="ARBA00023212"/>
    </source>
</evidence>
<feature type="domain" description="Dynein heavy chain region D6 P-loop" evidence="13">
    <location>
        <begin position="549"/>
        <end position="662"/>
    </location>
</feature>
<feature type="domain" description="Dynein heavy chain coiled coil stalk" evidence="14">
    <location>
        <begin position="2"/>
        <end position="55"/>
    </location>
</feature>
<dbReference type="PANTHER" id="PTHR22878:SF73">
    <property type="entry name" value="DYNEIN AXONEMAL HEAVY CHAIN 1"/>
    <property type="match status" value="1"/>
</dbReference>
<dbReference type="GO" id="GO:0005874">
    <property type="term" value="C:microtubule"/>
    <property type="evidence" value="ECO:0007669"/>
    <property type="project" value="UniProtKB-KW"/>
</dbReference>
<dbReference type="GO" id="GO:0051959">
    <property type="term" value="F:dynein light intermediate chain binding"/>
    <property type="evidence" value="ECO:0007669"/>
    <property type="project" value="InterPro"/>
</dbReference>
<dbReference type="GO" id="GO:0007018">
    <property type="term" value="P:microtubule-based movement"/>
    <property type="evidence" value="ECO:0007669"/>
    <property type="project" value="InterPro"/>
</dbReference>
<feature type="domain" description="Dynein heavy chain ATP-binding dynein motor region" evidence="15">
    <location>
        <begin position="84"/>
        <end position="305"/>
    </location>
</feature>
<dbReference type="GO" id="GO:0005524">
    <property type="term" value="F:ATP binding"/>
    <property type="evidence" value="ECO:0007669"/>
    <property type="project" value="UniProtKB-KW"/>
</dbReference>
<dbReference type="GO" id="GO:0008569">
    <property type="term" value="F:minus-end-directed microtubule motor activity"/>
    <property type="evidence" value="ECO:0007669"/>
    <property type="project" value="InterPro"/>
</dbReference>
<dbReference type="FunFam" id="3.40.50.300:FF:000362">
    <property type="entry name" value="Dynein, axonemal, heavy chain 6"/>
    <property type="match status" value="1"/>
</dbReference>
<keyword evidence="19" id="KW-1185">Reference proteome</keyword>
<dbReference type="InterPro" id="IPR026983">
    <property type="entry name" value="DHC"/>
</dbReference>
<keyword evidence="12" id="KW-0966">Cell projection</keyword>
<evidence type="ECO:0000256" key="5">
    <source>
        <dbReference type="ARBA" id="ARBA00022741"/>
    </source>
</evidence>
<dbReference type="PANTHER" id="PTHR22878">
    <property type="entry name" value="DYNEIN HEAVY CHAIN 6, AXONEMAL-LIKE-RELATED"/>
    <property type="match status" value="1"/>
</dbReference>
<keyword evidence="9" id="KW-0969">Cilium</keyword>
<keyword evidence="10" id="KW-0505">Motor protein</keyword>
<keyword evidence="11" id="KW-0206">Cytoskeleton</keyword>
<dbReference type="Gene3D" id="3.40.50.300">
    <property type="entry name" value="P-loop containing nucleotide triphosphate hydrolases"/>
    <property type="match status" value="2"/>
</dbReference>
<evidence type="ECO:0000256" key="7">
    <source>
        <dbReference type="ARBA" id="ARBA00023017"/>
    </source>
</evidence>
<keyword evidence="4" id="KW-0493">Microtubule</keyword>
<dbReference type="InterPro" id="IPR027417">
    <property type="entry name" value="P-loop_NTPase"/>
</dbReference>
<dbReference type="GO" id="GO:0030286">
    <property type="term" value="C:dynein complex"/>
    <property type="evidence" value="ECO:0007669"/>
    <property type="project" value="UniProtKB-KW"/>
</dbReference>
<feature type="domain" description="Dynein heavy chain C-terminal" evidence="17">
    <location>
        <begin position="839"/>
        <end position="910"/>
    </location>
</feature>
<reference evidence="18" key="2">
    <citation type="submission" date="2025-09" db="UniProtKB">
        <authorList>
            <consortium name="Ensembl"/>
        </authorList>
    </citation>
    <scope>IDENTIFICATION</scope>
</reference>
<accession>A0A663EW23</accession>
<dbReference type="Pfam" id="PF18199">
    <property type="entry name" value="Dynein_C"/>
    <property type="match status" value="1"/>
</dbReference>
<evidence type="ECO:0000259" key="15">
    <source>
        <dbReference type="Pfam" id="PF12781"/>
    </source>
</evidence>
<evidence type="ECO:0000256" key="10">
    <source>
        <dbReference type="ARBA" id="ARBA00023175"/>
    </source>
</evidence>
<dbReference type="GeneTree" id="ENSGT00940000154791"/>
<evidence type="ECO:0000313" key="19">
    <source>
        <dbReference type="Proteomes" id="UP000472275"/>
    </source>
</evidence>
<evidence type="ECO:0008006" key="20">
    <source>
        <dbReference type="Google" id="ProtNLM"/>
    </source>
</evidence>
<sequence>MLINSLADEKVRWQDTVENLDYKINNITGDVLVAAGFVAYLGPFTGHYRVALCKEWLRQLSENNIPHTKEPNLINTLGDPVEIRSWQIAGLPNDTLSVENGVITQFSQRWTHYIDPQGQANKWIKNLVRVNSLEVAKLSDRDFLCSLENAITFGKPFLLENVGEELDPALEPVLLKQTYKQQGNTVLKLGDTVIPYHEGFKMYITTNLPNPHYSPEVSTKLTLINFTLSPSGLEDQLLGEVVAAERPDLEAARNQLIVSNARMHQELKEIEDQILYRLSTSEGNPVDDLELIKVLEASKLKAGEIQAKVMVAEQTAKDINITRLQYVPVAVRSQILYFCVSDLSNVDPMYQYSLEWFLNIFLMGISNSERADTLKDRIVNINNYITFSLYSNVCRSLFEKHKLMFAFLVCVRILMNDGQIDMDEWRYLLSGGTIKEKRENPAPAWLYERAWGDILALSSLKNFSGFANDFAANLVAFRAIFDSPEPHRQPLPGKWEAELDAFQKLLVLRCLRGDKITNAMQDFVVLNLDRHFIEPQTTDLSVVFRESTATTPLVFVLSPGTDPAADLYKFAEETKFSKKLSAISLGQGQGPRAEAMMHSAMEQGNWVFFQNCHLAPSWMPSLERLVEGIDPSKVHQDFRLWLTSLPSNHFPVSILQNGSKMTIEPPRGVKANLLKSYISFSDDFLNSCPKVAEFKSLLLSLCFFHGNMLERRKFGPLGFNIPYEFTDGDLRICVSQLQMFLSEYTDIPYKVLKYTAGEINYGGRVTDDWDRRCIMSILEDFYKPEVLIPEFAYSESGIYKQISTSSDLNGYLQYIKSLPLNDSPELFGLHDNANITFAQNETFALLGAITQLQPKTFTLGGHSREELVEETSTDILAKLPALMNLQEVIHKYPLLYEESMNTVLVQEVIR</sequence>
<evidence type="ECO:0000256" key="9">
    <source>
        <dbReference type="ARBA" id="ARBA00023069"/>
    </source>
</evidence>
<dbReference type="Gene3D" id="1.10.8.720">
    <property type="entry name" value="Region D6 of dynein motor"/>
    <property type="match status" value="1"/>
</dbReference>
<evidence type="ECO:0000256" key="12">
    <source>
        <dbReference type="ARBA" id="ARBA00023273"/>
    </source>
</evidence>
<evidence type="ECO:0000256" key="1">
    <source>
        <dbReference type="ARBA" id="ARBA00004430"/>
    </source>
</evidence>
<dbReference type="InterPro" id="IPR035706">
    <property type="entry name" value="AAA_9"/>
</dbReference>
<evidence type="ECO:0000256" key="8">
    <source>
        <dbReference type="ARBA" id="ARBA00023054"/>
    </source>
</evidence>
<comment type="subcellular location">
    <subcellularLocation>
        <location evidence="1">Cytoplasm</location>
        <location evidence="1">Cytoskeleton</location>
        <location evidence="1">Cilium axoneme</location>
    </subcellularLocation>
</comment>
<keyword evidence="7" id="KW-0243">Dynein</keyword>
<dbReference type="Pfam" id="PF03028">
    <property type="entry name" value="Dynein_heavy"/>
    <property type="match status" value="1"/>
</dbReference>
<dbReference type="InterPro" id="IPR041228">
    <property type="entry name" value="Dynein_C"/>
</dbReference>
<dbReference type="GO" id="GO:0005930">
    <property type="term" value="C:axoneme"/>
    <property type="evidence" value="ECO:0007669"/>
    <property type="project" value="UniProtKB-SubCell"/>
</dbReference>
<dbReference type="InterPro" id="IPR042219">
    <property type="entry name" value="AAA_lid_11_sf"/>
</dbReference>
<dbReference type="Gene3D" id="6.10.140.1060">
    <property type="match status" value="1"/>
</dbReference>
<dbReference type="InterPro" id="IPR004273">
    <property type="entry name" value="Dynein_heavy_D6_P-loop"/>
</dbReference>
<evidence type="ECO:0000259" key="17">
    <source>
        <dbReference type="Pfam" id="PF18199"/>
    </source>
</evidence>
<dbReference type="InterPro" id="IPR024743">
    <property type="entry name" value="Dynein_HC_stalk"/>
</dbReference>
<dbReference type="GO" id="GO:0045505">
    <property type="term" value="F:dynein intermediate chain binding"/>
    <property type="evidence" value="ECO:0007669"/>
    <property type="project" value="InterPro"/>
</dbReference>
<proteinExistence type="inferred from homology"/>
<organism evidence="18 19">
    <name type="scientific">Aquila chrysaetos chrysaetos</name>
    <dbReference type="NCBI Taxonomy" id="223781"/>
    <lineage>
        <taxon>Eukaryota</taxon>
        <taxon>Metazoa</taxon>
        <taxon>Chordata</taxon>
        <taxon>Craniata</taxon>
        <taxon>Vertebrata</taxon>
        <taxon>Euteleostomi</taxon>
        <taxon>Archelosauria</taxon>
        <taxon>Archosauria</taxon>
        <taxon>Dinosauria</taxon>
        <taxon>Saurischia</taxon>
        <taxon>Theropoda</taxon>
        <taxon>Coelurosauria</taxon>
        <taxon>Aves</taxon>
        <taxon>Neognathae</taxon>
        <taxon>Neoaves</taxon>
        <taxon>Telluraves</taxon>
        <taxon>Accipitrimorphae</taxon>
        <taxon>Accipitriformes</taxon>
        <taxon>Accipitridae</taxon>
        <taxon>Accipitrinae</taxon>
        <taxon>Aquila</taxon>
    </lineage>
</organism>
<keyword evidence="8" id="KW-0175">Coiled coil</keyword>
<reference evidence="18" key="1">
    <citation type="submission" date="2025-08" db="UniProtKB">
        <authorList>
            <consortium name="Ensembl"/>
        </authorList>
    </citation>
    <scope>IDENTIFICATION</scope>
</reference>
<evidence type="ECO:0000259" key="14">
    <source>
        <dbReference type="Pfam" id="PF12777"/>
    </source>
</evidence>
<dbReference type="Proteomes" id="UP000472275">
    <property type="component" value="Chromosome 20"/>
</dbReference>
<feature type="domain" description="Dynein heavy chain AAA lid" evidence="16">
    <location>
        <begin position="694"/>
        <end position="833"/>
    </location>
</feature>
<comment type="similarity">
    <text evidence="2">Belongs to the dynein heavy chain family.</text>
</comment>
<keyword evidence="5" id="KW-0547">Nucleotide-binding</keyword>
<dbReference type="InParanoid" id="A0A663EW23"/>
<evidence type="ECO:0000259" key="16">
    <source>
        <dbReference type="Pfam" id="PF18198"/>
    </source>
</evidence>
<evidence type="ECO:0000256" key="3">
    <source>
        <dbReference type="ARBA" id="ARBA00022490"/>
    </source>
</evidence>
<keyword evidence="6" id="KW-0067">ATP-binding</keyword>
<dbReference type="Pfam" id="PF18198">
    <property type="entry name" value="AAA_lid_11"/>
    <property type="match status" value="1"/>
</dbReference>
<evidence type="ECO:0000313" key="18">
    <source>
        <dbReference type="Ensembl" id="ENSACCP00020016532.1"/>
    </source>
</evidence>
<dbReference type="Gene3D" id="1.20.920.20">
    <property type="match status" value="1"/>
</dbReference>
<evidence type="ECO:0000256" key="2">
    <source>
        <dbReference type="ARBA" id="ARBA00008887"/>
    </source>
</evidence>
<evidence type="ECO:0000256" key="4">
    <source>
        <dbReference type="ARBA" id="ARBA00022701"/>
    </source>
</evidence>
<dbReference type="FunFam" id="1.10.8.720:FF:000001">
    <property type="entry name" value="dynein heavy chain 7, axonemal"/>
    <property type="match status" value="1"/>
</dbReference>
<dbReference type="FunFam" id="1.10.8.1220:FF:000001">
    <property type="entry name" value="Dynein axonemal heavy chain 5"/>
    <property type="match status" value="1"/>
</dbReference>
<name>A0A663EW23_AQUCH</name>
<keyword evidence="3" id="KW-0963">Cytoplasm</keyword>
<evidence type="ECO:0000259" key="13">
    <source>
        <dbReference type="Pfam" id="PF03028"/>
    </source>
</evidence>
<dbReference type="Pfam" id="PF12777">
    <property type="entry name" value="MT"/>
    <property type="match status" value="1"/>
</dbReference>
<dbReference type="Ensembl" id="ENSACCT00020017252.1">
    <property type="protein sequence ID" value="ENSACCP00020016532.1"/>
    <property type="gene ID" value="ENSACCG00020011309.1"/>
</dbReference>
<dbReference type="FunFam" id="3.40.50.300:FF:000223">
    <property type="entry name" value="Dynein heavy chain 3, axonemal"/>
    <property type="match status" value="1"/>
</dbReference>
<dbReference type="Pfam" id="PF12781">
    <property type="entry name" value="AAA_9"/>
    <property type="match status" value="1"/>
</dbReference>
<dbReference type="AlphaFoldDB" id="A0A663EW23"/>
<dbReference type="InterPro" id="IPR041658">
    <property type="entry name" value="AAA_lid_11"/>
</dbReference>